<feature type="region of interest" description="Disordered" evidence="10">
    <location>
        <begin position="88"/>
        <end position="111"/>
    </location>
</feature>
<feature type="chain" id="PRO_5012066527" description="NADH:ubiquinone reductase (non-electrogenic)" evidence="11">
    <location>
        <begin position="24"/>
        <end position="655"/>
    </location>
</feature>
<proteinExistence type="inferred from homology"/>
<dbReference type="InterPro" id="IPR036188">
    <property type="entry name" value="FAD/NAD-bd_sf"/>
</dbReference>
<dbReference type="VEuPathDB" id="ToxoDB:BESB_023380"/>
<dbReference type="STRING" id="94643.A0A2A9M7H5"/>
<dbReference type="InterPro" id="IPR054585">
    <property type="entry name" value="NDH2-like_C"/>
</dbReference>
<gene>
    <name evidence="15" type="ORF">BESB_023380</name>
</gene>
<keyword evidence="5" id="KW-0809">Transit peptide</keyword>
<evidence type="ECO:0000256" key="6">
    <source>
        <dbReference type="ARBA" id="ARBA00023002"/>
    </source>
</evidence>
<dbReference type="Pfam" id="PF07992">
    <property type="entry name" value="Pyr_redox_2"/>
    <property type="match status" value="1"/>
</dbReference>
<comment type="caution">
    <text evidence="15">The sequence shown here is derived from an EMBL/GenBank/DDBJ whole genome shotgun (WGS) entry which is preliminary data.</text>
</comment>
<keyword evidence="3" id="KW-0285">Flavoprotein</keyword>
<comment type="similarity">
    <text evidence="1">Belongs to the NADH dehydrogenase family.</text>
</comment>
<dbReference type="SUPFAM" id="SSF51905">
    <property type="entry name" value="FAD/NAD(P)-binding domain"/>
    <property type="match status" value="2"/>
</dbReference>
<evidence type="ECO:0000256" key="5">
    <source>
        <dbReference type="ARBA" id="ARBA00022946"/>
    </source>
</evidence>
<dbReference type="InterPro" id="IPR045024">
    <property type="entry name" value="NDH-2"/>
</dbReference>
<evidence type="ECO:0000256" key="7">
    <source>
        <dbReference type="ARBA" id="ARBA00023027"/>
    </source>
</evidence>
<feature type="region of interest" description="Disordered" evidence="10">
    <location>
        <begin position="21"/>
        <end position="56"/>
    </location>
</feature>
<feature type="domain" description="External alternative NADH-ubiquinone oxidoreductase-like C-terminal" evidence="14">
    <location>
        <begin position="577"/>
        <end position="638"/>
    </location>
</feature>
<dbReference type="AlphaFoldDB" id="A0A2A9M7H5"/>
<dbReference type="OrthoDB" id="3244603at2759"/>
<evidence type="ECO:0000259" key="14">
    <source>
        <dbReference type="Pfam" id="PF22366"/>
    </source>
</evidence>
<evidence type="ECO:0000256" key="1">
    <source>
        <dbReference type="ARBA" id="ARBA00005272"/>
    </source>
</evidence>
<evidence type="ECO:0000256" key="10">
    <source>
        <dbReference type="SAM" id="MobiDB-lite"/>
    </source>
</evidence>
<comment type="catalytic activity">
    <reaction evidence="9">
        <text>a ubiquinone + NADH + H(+) = a ubiquinol + NAD(+)</text>
        <dbReference type="Rhea" id="RHEA:23152"/>
        <dbReference type="Rhea" id="RHEA-COMP:9565"/>
        <dbReference type="Rhea" id="RHEA-COMP:9566"/>
        <dbReference type="ChEBI" id="CHEBI:15378"/>
        <dbReference type="ChEBI" id="CHEBI:16389"/>
        <dbReference type="ChEBI" id="CHEBI:17976"/>
        <dbReference type="ChEBI" id="CHEBI:57540"/>
        <dbReference type="ChEBI" id="CHEBI:57945"/>
    </reaction>
</comment>
<keyword evidence="7" id="KW-0520">NAD</keyword>
<dbReference type="EC" id="1.6.5.9" evidence="2"/>
<dbReference type="PANTHER" id="PTHR43706">
    <property type="entry name" value="NADH DEHYDROGENASE"/>
    <property type="match status" value="1"/>
</dbReference>
<dbReference type="Gene3D" id="3.50.50.100">
    <property type="match status" value="2"/>
</dbReference>
<dbReference type="InterPro" id="IPR023753">
    <property type="entry name" value="FAD/NAD-binding_dom"/>
</dbReference>
<reference evidence="15 16" key="1">
    <citation type="submission" date="2017-09" db="EMBL/GenBank/DDBJ databases">
        <title>Genome sequencing of Besnoitia besnoiti strain Bb-Ger1.</title>
        <authorList>
            <person name="Schares G."/>
            <person name="Venepally P."/>
            <person name="Lorenzi H.A."/>
        </authorList>
    </citation>
    <scope>NUCLEOTIDE SEQUENCE [LARGE SCALE GENOMIC DNA]</scope>
    <source>
        <strain evidence="15 16">Bb-Ger1</strain>
    </source>
</reference>
<comment type="catalytic activity">
    <reaction evidence="8">
        <text>a quinone + NADH + H(+) = a quinol + NAD(+)</text>
        <dbReference type="Rhea" id="RHEA:46160"/>
        <dbReference type="ChEBI" id="CHEBI:15378"/>
        <dbReference type="ChEBI" id="CHEBI:24646"/>
        <dbReference type="ChEBI" id="CHEBI:57540"/>
        <dbReference type="ChEBI" id="CHEBI:57945"/>
        <dbReference type="ChEBI" id="CHEBI:132124"/>
        <dbReference type="EC" id="1.6.5.9"/>
    </reaction>
</comment>
<dbReference type="InterPro" id="IPR054606">
    <property type="entry name" value="NDH2_hel_ins"/>
</dbReference>
<dbReference type="EMBL" id="NWUJ01000013">
    <property type="protein sequence ID" value="PFH31846.1"/>
    <property type="molecule type" value="Genomic_DNA"/>
</dbReference>
<dbReference type="GO" id="GO:0005739">
    <property type="term" value="C:mitochondrion"/>
    <property type="evidence" value="ECO:0007669"/>
    <property type="project" value="UniProtKB-ARBA"/>
</dbReference>
<dbReference type="Proteomes" id="UP000224006">
    <property type="component" value="Chromosome XII"/>
</dbReference>
<protein>
    <recommendedName>
        <fullName evidence="2">NADH:ubiquinone reductase (non-electrogenic)</fullName>
        <ecNumber evidence="2">1.6.5.9</ecNumber>
    </recommendedName>
</protein>
<evidence type="ECO:0000259" key="13">
    <source>
        <dbReference type="Pfam" id="PF22365"/>
    </source>
</evidence>
<dbReference type="RefSeq" id="XP_029215855.1">
    <property type="nucleotide sequence ID" value="XM_029361040.1"/>
</dbReference>
<accession>A0A2A9M7H5</accession>
<feature type="compositionally biased region" description="Low complexity" evidence="10">
    <location>
        <begin position="88"/>
        <end position="105"/>
    </location>
</feature>
<evidence type="ECO:0000313" key="16">
    <source>
        <dbReference type="Proteomes" id="UP000224006"/>
    </source>
</evidence>
<name>A0A2A9M7H5_BESBE</name>
<organism evidence="15 16">
    <name type="scientific">Besnoitia besnoiti</name>
    <name type="common">Apicomplexan protozoan</name>
    <dbReference type="NCBI Taxonomy" id="94643"/>
    <lineage>
        <taxon>Eukaryota</taxon>
        <taxon>Sar</taxon>
        <taxon>Alveolata</taxon>
        <taxon>Apicomplexa</taxon>
        <taxon>Conoidasida</taxon>
        <taxon>Coccidia</taxon>
        <taxon>Eucoccidiorida</taxon>
        <taxon>Eimeriorina</taxon>
        <taxon>Sarcocystidae</taxon>
        <taxon>Besnoitia</taxon>
    </lineage>
</organism>
<evidence type="ECO:0000256" key="4">
    <source>
        <dbReference type="ARBA" id="ARBA00022827"/>
    </source>
</evidence>
<sequence>MPPSPVLRLLAGVAVPLVAPAPASPPARCDANQQPPAAPLSDGQAGPAGSRLREPPRPYSSLAPLWAWSSQKWTSLRLRTGLLSPAAVAPSSGASPGAPAGASGSSSGGGGRQRVVVVGSGWAAVSFLSRLDMTRYEPVVISPRDYFTFTPLLPSVCVGSLSAAACRTGVRGLLTRGGVACGRFFEARVEDIDPEKKTVRCRARFPAATGCAAPGRGDGGEGRTGAREHVWEQPYDYLVVTAGAEVNTFNVPGVKEHALFLKELEDARRIKARLFDVLEAASLPGLSEAERRKLLHFVVVGAGPTGVEVAAEIDDFFQSEGKKYFADLAPFVRITLVEMLPTVLAAYNAETQKFAHDLLEKNPRIHLRLRSQVVGVGPESVRIRSSTAGGPGAGAETEETELPCGLLVWASGIKSPKFCLDMTRRNEALRQAQKRTPVLLVDQQMKVRGCKDVYALGDCCRVKPPALLDAGEALYVAAVAATGKASSDWLEREAPRLSTIYPQLAPSKFDFSKKPRQAQMTREEFFKLLAEIDGAYRSPAPTAQNAQQGGYYLAQTFNAFPSAAEKERAPAFVETNRGALVYLGQGQAAAEIEGWRTFVGGLHTLLLWKAAYLQMQYSWLNVAACVGGWLKERLVGRDVAREHLDGEAVYSDRRK</sequence>
<feature type="domain" description="FAD/NAD(P)-binding" evidence="12">
    <location>
        <begin position="114"/>
        <end position="464"/>
    </location>
</feature>
<evidence type="ECO:0000256" key="9">
    <source>
        <dbReference type="ARBA" id="ARBA00049010"/>
    </source>
</evidence>
<feature type="domain" description="NADH:ubiquinone reductase helical insertion" evidence="13">
    <location>
        <begin position="482"/>
        <end position="536"/>
    </location>
</feature>
<keyword evidence="16" id="KW-1185">Reference proteome</keyword>
<dbReference type="GO" id="GO:0050136">
    <property type="term" value="F:NADH dehydrogenase (quinone) (non-electrogenic) activity"/>
    <property type="evidence" value="ECO:0007669"/>
    <property type="project" value="UniProtKB-EC"/>
</dbReference>
<evidence type="ECO:0000313" key="15">
    <source>
        <dbReference type="EMBL" id="PFH31846.1"/>
    </source>
</evidence>
<evidence type="ECO:0000256" key="2">
    <source>
        <dbReference type="ARBA" id="ARBA00012637"/>
    </source>
</evidence>
<dbReference type="Pfam" id="PF22366">
    <property type="entry name" value="NDH2_C"/>
    <property type="match status" value="1"/>
</dbReference>
<evidence type="ECO:0000256" key="8">
    <source>
        <dbReference type="ARBA" id="ARBA00047599"/>
    </source>
</evidence>
<dbReference type="PANTHER" id="PTHR43706:SF47">
    <property type="entry name" value="EXTERNAL NADH-UBIQUINONE OXIDOREDUCTASE 1, MITOCHONDRIAL-RELATED"/>
    <property type="match status" value="1"/>
</dbReference>
<dbReference type="PRINTS" id="PR00368">
    <property type="entry name" value="FADPNR"/>
</dbReference>
<feature type="signal peptide" evidence="11">
    <location>
        <begin position="1"/>
        <end position="23"/>
    </location>
</feature>
<keyword evidence="11" id="KW-0732">Signal</keyword>
<keyword evidence="6" id="KW-0560">Oxidoreductase</keyword>
<dbReference type="Pfam" id="PF22365">
    <property type="entry name" value="PfNDH2_hel_ins"/>
    <property type="match status" value="1"/>
</dbReference>
<evidence type="ECO:0000256" key="11">
    <source>
        <dbReference type="SAM" id="SignalP"/>
    </source>
</evidence>
<dbReference type="GeneID" id="40307398"/>
<evidence type="ECO:0000256" key="3">
    <source>
        <dbReference type="ARBA" id="ARBA00022630"/>
    </source>
</evidence>
<keyword evidence="4" id="KW-0274">FAD</keyword>
<evidence type="ECO:0000259" key="12">
    <source>
        <dbReference type="Pfam" id="PF07992"/>
    </source>
</evidence>
<dbReference type="KEGG" id="bbes:BESB_023380"/>